<gene>
    <name evidence="2" type="ORF">KW868_09755</name>
</gene>
<accession>A0A077KUU0</accession>
<dbReference type="EMBL" id="JAHWXT010000003">
    <property type="protein sequence ID" value="MCF0264749.1"/>
    <property type="molecule type" value="Genomic_DNA"/>
</dbReference>
<dbReference type="KEGG" id="agu:AS4_04470"/>
<dbReference type="GeneID" id="67742574"/>
<dbReference type="AlphaFoldDB" id="A0A077KUU0"/>
<feature type="signal peptide" evidence="1">
    <location>
        <begin position="1"/>
        <end position="20"/>
    </location>
</feature>
<dbReference type="Proteomes" id="UP000887320">
    <property type="component" value="Unassembled WGS sequence"/>
</dbReference>
<evidence type="ECO:0000313" key="2">
    <source>
        <dbReference type="EMBL" id="MCF0264749.1"/>
    </source>
</evidence>
<dbReference type="RefSeq" id="WP_004718093.1">
    <property type="nucleotide sequence ID" value="NZ_AP014630.1"/>
</dbReference>
<comment type="caution">
    <text evidence="2">The sequence shown here is derived from an EMBL/GenBank/DDBJ whole genome shotgun (WGS) entry which is preliminary data.</text>
</comment>
<feature type="chain" id="PRO_5041036359" description="Lipoprotein" evidence="1">
    <location>
        <begin position="21"/>
        <end position="189"/>
    </location>
</feature>
<dbReference type="PROSITE" id="PS51257">
    <property type="entry name" value="PROKAR_LIPOPROTEIN"/>
    <property type="match status" value="1"/>
</dbReference>
<evidence type="ECO:0008006" key="4">
    <source>
        <dbReference type="Google" id="ProtNLM"/>
    </source>
</evidence>
<proteinExistence type="predicted"/>
<evidence type="ECO:0000313" key="3">
    <source>
        <dbReference type="Proteomes" id="UP000887320"/>
    </source>
</evidence>
<protein>
    <recommendedName>
        <fullName evidence="4">Lipoprotein</fullName>
    </recommendedName>
</protein>
<organism evidence="2 3">
    <name type="scientific">Acinetobacter guillouiae</name>
    <name type="common">Acinetobacter genomosp. 11</name>
    <dbReference type="NCBI Taxonomy" id="106649"/>
    <lineage>
        <taxon>Bacteria</taxon>
        <taxon>Pseudomonadati</taxon>
        <taxon>Pseudomonadota</taxon>
        <taxon>Gammaproteobacteria</taxon>
        <taxon>Moraxellales</taxon>
        <taxon>Moraxellaceae</taxon>
        <taxon>Acinetobacter</taxon>
    </lineage>
</organism>
<sequence>MTKFLSCSVLIGLTSFMLSACQSTQMVDLMRIKQAENKHVSQNSVSVYCSGAEHCEFARLNDVIIMDERAQRANRSAIQKGYLKLTGEPLDQNGVYLTIPPQQYEMVIRFYPITKQHAEVFHVIHDFKANQKYTFKMYRLRSQGSGSLLNVSSPTPLCVDMIQEKRTIRRFCRPHNAVTGVSEFVEQKI</sequence>
<reference evidence="2" key="1">
    <citation type="submission" date="2021-07" db="EMBL/GenBank/DDBJ databases">
        <authorList>
            <person name="Fernandez M."/>
            <person name="Pereira P."/>
            <person name="Torres Tejerizo G.A."/>
            <person name="Gonzalez P."/>
            <person name="Agostini E."/>
        </authorList>
    </citation>
    <scope>NUCLEOTIDE SEQUENCE</scope>
    <source>
        <strain evidence="2">SFC 500-1A</strain>
    </source>
</reference>
<evidence type="ECO:0000256" key="1">
    <source>
        <dbReference type="SAM" id="SignalP"/>
    </source>
</evidence>
<dbReference type="STRING" id="106649.GCA_000829655_03384"/>
<name>A0A077KUU0_ACIGI</name>
<keyword evidence="1" id="KW-0732">Signal</keyword>